<keyword evidence="5 6" id="KW-0472">Membrane</keyword>
<feature type="transmembrane region" description="Helical" evidence="6">
    <location>
        <begin position="20"/>
        <end position="39"/>
    </location>
</feature>
<dbReference type="Proteomes" id="UP000834458">
    <property type="component" value="Unassembled WGS sequence"/>
</dbReference>
<feature type="domain" description="EamA" evidence="7">
    <location>
        <begin position="2"/>
        <end position="92"/>
    </location>
</feature>
<dbReference type="GO" id="GO:0016020">
    <property type="term" value="C:membrane"/>
    <property type="evidence" value="ECO:0007669"/>
    <property type="project" value="UniProtKB-SubCell"/>
</dbReference>
<dbReference type="InterPro" id="IPR000620">
    <property type="entry name" value="EamA_dom"/>
</dbReference>
<evidence type="ECO:0000313" key="8">
    <source>
        <dbReference type="EMBL" id="CAB5701813.1"/>
    </source>
</evidence>
<keyword evidence="3 6" id="KW-0812">Transmembrane</keyword>
<evidence type="ECO:0000259" key="7">
    <source>
        <dbReference type="Pfam" id="PF00892"/>
    </source>
</evidence>
<evidence type="ECO:0000256" key="5">
    <source>
        <dbReference type="ARBA" id="ARBA00023136"/>
    </source>
</evidence>
<evidence type="ECO:0000256" key="4">
    <source>
        <dbReference type="ARBA" id="ARBA00022989"/>
    </source>
</evidence>
<dbReference type="Pfam" id="PF00892">
    <property type="entry name" value="EamA"/>
    <property type="match status" value="1"/>
</dbReference>
<evidence type="ECO:0000256" key="3">
    <source>
        <dbReference type="ARBA" id="ARBA00022692"/>
    </source>
</evidence>
<gene>
    <name evidence="8" type="ORF">GHA_02832</name>
</gene>
<name>A0AA35GIY6_9BURK</name>
<comment type="similarity">
    <text evidence="2">Belongs to the EamA transporter family.</text>
</comment>
<reference evidence="8" key="1">
    <citation type="submission" date="2020-05" db="EMBL/GenBank/DDBJ databases">
        <authorList>
            <person name="Delgado-Blas J."/>
        </authorList>
    </citation>
    <scope>NUCLEOTIDE SEQUENCE</scope>
    <source>
        <strain evidence="8">BB1454</strain>
    </source>
</reference>
<evidence type="ECO:0000256" key="1">
    <source>
        <dbReference type="ARBA" id="ARBA00004141"/>
    </source>
</evidence>
<sequence>MLAPVAWLVDAPLPALTASQWAAYAYLSGAGALVAYVLWFRGVARLPSVAVASLGLLSPLTAVILGWVLLSQSMGGISLLGLLVVLVSVFGVQWTSSR</sequence>
<dbReference type="PANTHER" id="PTHR32322:SF2">
    <property type="entry name" value="EAMA DOMAIN-CONTAINING PROTEIN"/>
    <property type="match status" value="1"/>
</dbReference>
<accession>A0AA35GIY6</accession>
<feature type="transmembrane region" description="Helical" evidence="6">
    <location>
        <begin position="51"/>
        <end position="70"/>
    </location>
</feature>
<dbReference type="InterPro" id="IPR037185">
    <property type="entry name" value="EmrE-like"/>
</dbReference>
<dbReference type="PANTHER" id="PTHR32322">
    <property type="entry name" value="INNER MEMBRANE TRANSPORTER"/>
    <property type="match status" value="1"/>
</dbReference>
<feature type="transmembrane region" description="Helical" evidence="6">
    <location>
        <begin position="76"/>
        <end position="95"/>
    </location>
</feature>
<comment type="subcellular location">
    <subcellularLocation>
        <location evidence="1">Membrane</location>
        <topology evidence="1">Multi-pass membrane protein</topology>
    </subcellularLocation>
</comment>
<protein>
    <submittedName>
        <fullName evidence="8">Predicted permease, DMT superfamily</fullName>
    </submittedName>
</protein>
<dbReference type="EMBL" id="CAHPSC010000046">
    <property type="protein sequence ID" value="CAB5701813.1"/>
    <property type="molecule type" value="Genomic_DNA"/>
</dbReference>
<comment type="caution">
    <text evidence="8">The sequence shown here is derived from an EMBL/GenBank/DDBJ whole genome shotgun (WGS) entry which is preliminary data.</text>
</comment>
<proteinExistence type="inferred from homology"/>
<evidence type="ECO:0000256" key="6">
    <source>
        <dbReference type="SAM" id="Phobius"/>
    </source>
</evidence>
<dbReference type="InterPro" id="IPR050638">
    <property type="entry name" value="AA-Vitamin_Transporters"/>
</dbReference>
<evidence type="ECO:0000313" key="9">
    <source>
        <dbReference type="Proteomes" id="UP000834458"/>
    </source>
</evidence>
<dbReference type="SUPFAM" id="SSF103481">
    <property type="entry name" value="Multidrug resistance efflux transporter EmrE"/>
    <property type="match status" value="1"/>
</dbReference>
<evidence type="ECO:0000256" key="2">
    <source>
        <dbReference type="ARBA" id="ARBA00007362"/>
    </source>
</evidence>
<dbReference type="AlphaFoldDB" id="A0AA35GIY6"/>
<keyword evidence="4 6" id="KW-1133">Transmembrane helix</keyword>
<organism evidence="8 9">
    <name type="scientific">Comamonas aquatica</name>
    <dbReference type="NCBI Taxonomy" id="225991"/>
    <lineage>
        <taxon>Bacteria</taxon>
        <taxon>Pseudomonadati</taxon>
        <taxon>Pseudomonadota</taxon>
        <taxon>Betaproteobacteria</taxon>
        <taxon>Burkholderiales</taxon>
        <taxon>Comamonadaceae</taxon>
        <taxon>Comamonas</taxon>
    </lineage>
</organism>